<proteinExistence type="predicted"/>
<reference evidence="1 2" key="1">
    <citation type="submission" date="2019-03" db="EMBL/GenBank/DDBJ databases">
        <title>Genomic Encyclopedia of Type Strains, Phase IV (KMG-IV): sequencing the most valuable type-strain genomes for metagenomic binning, comparative biology and taxonomic classification.</title>
        <authorList>
            <person name="Goeker M."/>
        </authorList>
    </citation>
    <scope>NUCLEOTIDE SEQUENCE [LARGE SCALE GENOMIC DNA]</scope>
    <source>
        <strain evidence="1 2">DSM 44684</strain>
    </source>
</reference>
<organism evidence="1 2">
    <name type="scientific">Nocardia alba</name>
    <dbReference type="NCBI Taxonomy" id="225051"/>
    <lineage>
        <taxon>Bacteria</taxon>
        <taxon>Bacillati</taxon>
        <taxon>Actinomycetota</taxon>
        <taxon>Actinomycetes</taxon>
        <taxon>Mycobacteriales</taxon>
        <taxon>Nocardiaceae</taxon>
        <taxon>Nocardia</taxon>
    </lineage>
</organism>
<name>A0A4R1F6U3_9NOCA</name>
<sequence length="41" mass="4464">MTDPEPLQPSAYTNGLRTREEVMGEGYVAHALAPHLGQRIG</sequence>
<accession>A0A4R1F6U3</accession>
<gene>
    <name evidence="1" type="ORF">DFR71_6330</name>
</gene>
<dbReference type="AlphaFoldDB" id="A0A4R1F6U3"/>
<dbReference type="STRING" id="1210063.GCA_001612665_05669"/>
<evidence type="ECO:0000313" key="1">
    <source>
        <dbReference type="EMBL" id="TCJ89693.1"/>
    </source>
</evidence>
<comment type="caution">
    <text evidence="1">The sequence shown here is derived from an EMBL/GenBank/DDBJ whole genome shotgun (WGS) entry which is preliminary data.</text>
</comment>
<dbReference type="EMBL" id="SMFR01000009">
    <property type="protein sequence ID" value="TCJ89693.1"/>
    <property type="molecule type" value="Genomic_DNA"/>
</dbReference>
<evidence type="ECO:0000313" key="2">
    <source>
        <dbReference type="Proteomes" id="UP000294856"/>
    </source>
</evidence>
<protein>
    <submittedName>
        <fullName evidence="1">Uncharacterized protein</fullName>
    </submittedName>
</protein>
<dbReference type="Proteomes" id="UP000294856">
    <property type="component" value="Unassembled WGS sequence"/>
</dbReference>
<keyword evidence="2" id="KW-1185">Reference proteome</keyword>